<dbReference type="GO" id="GO:0034599">
    <property type="term" value="P:cellular response to oxidative stress"/>
    <property type="evidence" value="ECO:0007669"/>
    <property type="project" value="TreeGrafter"/>
</dbReference>
<dbReference type="EMBL" id="WTVM01000085">
    <property type="protein sequence ID" value="NMG03969.1"/>
    <property type="molecule type" value="Genomic_DNA"/>
</dbReference>
<dbReference type="AlphaFoldDB" id="A0A972J8R1"/>
<dbReference type="PANTHER" id="PTHR47878:SF2">
    <property type="entry name" value="OXIDOREDUCTASE FAD_NAD(P)-BINDING DOMAIN PROTEIN"/>
    <property type="match status" value="1"/>
</dbReference>
<keyword evidence="7" id="KW-1185">Reference proteome</keyword>
<dbReference type="SUPFAM" id="SSF52343">
    <property type="entry name" value="Ferredoxin reductase-like, C-terminal NADP-linked domain"/>
    <property type="match status" value="1"/>
</dbReference>
<proteinExistence type="inferred from homology"/>
<protein>
    <recommendedName>
        <fullName evidence="2">ferredoxin--NADP(+) reductase</fullName>
        <ecNumber evidence="2">1.18.1.2</ecNumber>
    </recommendedName>
</protein>
<reference evidence="6" key="1">
    <citation type="submission" date="2019-12" db="EMBL/GenBank/DDBJ databases">
        <title>Comparative genomics gives insights into the taxonomy of the Azoarcus-Aromatoleum group and reveals separate origins of nif in the plant-associated Azoarcus and non-plant-associated Aromatoleum sub-groups.</title>
        <authorList>
            <person name="Lafos M."/>
            <person name="Maluk M."/>
            <person name="Batista M."/>
            <person name="Junghare M."/>
            <person name="Carmona M."/>
            <person name="Faoro H."/>
            <person name="Cruz L.M."/>
            <person name="Battistoni F."/>
            <person name="De Souza E."/>
            <person name="Pedrosa F."/>
            <person name="Chen W.-M."/>
            <person name="Poole P.S."/>
            <person name="Dixon R.A."/>
            <person name="James E.K."/>
        </authorList>
    </citation>
    <scope>NUCLEOTIDE SEQUENCE</scope>
    <source>
        <strain evidence="6">NSC3</strain>
    </source>
</reference>
<evidence type="ECO:0000256" key="2">
    <source>
        <dbReference type="ARBA" id="ARBA00013223"/>
    </source>
</evidence>
<dbReference type="RefSeq" id="WP_168988666.1">
    <property type="nucleotide sequence ID" value="NZ_CAWPHM010000314.1"/>
</dbReference>
<name>A0A972J8R1_9RHOO</name>
<dbReference type="CDD" id="cd06195">
    <property type="entry name" value="FNR1"/>
    <property type="match status" value="1"/>
</dbReference>
<dbReference type="GO" id="GO:0042167">
    <property type="term" value="P:heme catabolic process"/>
    <property type="evidence" value="ECO:0007669"/>
    <property type="project" value="TreeGrafter"/>
</dbReference>
<comment type="similarity">
    <text evidence="1">Belongs to the ferredoxin--NADP reductase type 1 family.</text>
</comment>
<dbReference type="Gene3D" id="3.40.50.80">
    <property type="entry name" value="Nucleotide-binding domain of ferredoxin-NADP reductase (FNR) module"/>
    <property type="match status" value="1"/>
</dbReference>
<keyword evidence="3" id="KW-0547">Nucleotide-binding</keyword>
<dbReference type="Pfam" id="PF00970">
    <property type="entry name" value="FAD_binding_6"/>
    <property type="match status" value="1"/>
</dbReference>
<dbReference type="InterPro" id="IPR039261">
    <property type="entry name" value="FNR_nucleotide-bd"/>
</dbReference>
<gene>
    <name evidence="6" type="ORF">GPA21_13485</name>
</gene>
<dbReference type="InterPro" id="IPR008333">
    <property type="entry name" value="Cbr1-like_FAD-bd_dom"/>
</dbReference>
<evidence type="ECO:0000256" key="4">
    <source>
        <dbReference type="ARBA" id="ARBA00047776"/>
    </source>
</evidence>
<evidence type="ECO:0000256" key="3">
    <source>
        <dbReference type="ARBA" id="ARBA00022741"/>
    </source>
</evidence>
<evidence type="ECO:0000313" key="7">
    <source>
        <dbReference type="Proteomes" id="UP000599523"/>
    </source>
</evidence>
<evidence type="ECO:0000256" key="1">
    <source>
        <dbReference type="ARBA" id="ARBA00008312"/>
    </source>
</evidence>
<dbReference type="GO" id="GO:0004324">
    <property type="term" value="F:ferredoxin-NADP+ reductase activity"/>
    <property type="evidence" value="ECO:0007669"/>
    <property type="project" value="UniProtKB-EC"/>
</dbReference>
<dbReference type="InterPro" id="IPR033892">
    <property type="entry name" value="FNR_bac"/>
</dbReference>
<evidence type="ECO:0000259" key="5">
    <source>
        <dbReference type="PROSITE" id="PS51384"/>
    </source>
</evidence>
<dbReference type="PROSITE" id="PS51384">
    <property type="entry name" value="FAD_FR"/>
    <property type="match status" value="1"/>
</dbReference>
<dbReference type="PRINTS" id="PR00410">
    <property type="entry name" value="PHEHYDRXLASE"/>
</dbReference>
<dbReference type="EC" id="1.18.1.2" evidence="2"/>
<dbReference type="GO" id="GO:0000166">
    <property type="term" value="F:nucleotide binding"/>
    <property type="evidence" value="ECO:0007669"/>
    <property type="project" value="UniProtKB-KW"/>
</dbReference>
<dbReference type="InterPro" id="IPR017927">
    <property type="entry name" value="FAD-bd_FR_type"/>
</dbReference>
<dbReference type="InterPro" id="IPR001433">
    <property type="entry name" value="OxRdtase_FAD/NAD-bd"/>
</dbReference>
<feature type="domain" description="FAD-binding FR-type" evidence="5">
    <location>
        <begin position="6"/>
        <end position="107"/>
    </location>
</feature>
<evidence type="ECO:0000313" key="6">
    <source>
        <dbReference type="EMBL" id="NMG03969.1"/>
    </source>
</evidence>
<comment type="caution">
    <text evidence="6">The sequence shown here is derived from an EMBL/GenBank/DDBJ whole genome shotgun (WGS) entry which is preliminary data.</text>
</comment>
<dbReference type="Pfam" id="PF00175">
    <property type="entry name" value="NAD_binding_1"/>
    <property type="match status" value="1"/>
</dbReference>
<dbReference type="InterPro" id="IPR051930">
    <property type="entry name" value="FNR_type-1"/>
</dbReference>
<sequence length="258" mass="29058">MDANQDKYTVETLTDKRRWTDGLFSFRTTRHRGFRFVPGQFARLGLRKADGTTVWRAYSMVSAPYDEHLEFFSIVVPGGEFTPMLAELEVGDQVLVDKTAFGFLTTDRFRPARDLWLLATGTGLAPFLSILQDPATWSDYENIVVVHSVRTAAELTYLEEMRALTVHPLIGEQARRLRHVPTVTREAVASALNARIPALIRDGRLEAAAGIQLDTDHSRIMICGNPDMVRDTRSTLKERGFALARREKTGQMAVENAF</sequence>
<dbReference type="PANTHER" id="PTHR47878">
    <property type="entry name" value="OXIDOREDUCTASE FAD/NAD(P)-BINDING DOMAIN PROTEIN"/>
    <property type="match status" value="1"/>
</dbReference>
<accession>A0A972J8R1</accession>
<organism evidence="6 7">
    <name type="scientific">Azoarcus taiwanensis</name>
    <dbReference type="NCBI Taxonomy" id="666964"/>
    <lineage>
        <taxon>Bacteria</taxon>
        <taxon>Pseudomonadati</taxon>
        <taxon>Pseudomonadota</taxon>
        <taxon>Betaproteobacteria</taxon>
        <taxon>Rhodocyclales</taxon>
        <taxon>Zoogloeaceae</taxon>
        <taxon>Azoarcus</taxon>
    </lineage>
</organism>
<dbReference type="InterPro" id="IPR017938">
    <property type="entry name" value="Riboflavin_synthase-like_b-brl"/>
</dbReference>
<dbReference type="SUPFAM" id="SSF63380">
    <property type="entry name" value="Riboflavin synthase domain-like"/>
    <property type="match status" value="1"/>
</dbReference>
<comment type="catalytic activity">
    <reaction evidence="4">
        <text>2 reduced [2Fe-2S]-[ferredoxin] + NADP(+) + H(+) = 2 oxidized [2Fe-2S]-[ferredoxin] + NADPH</text>
        <dbReference type="Rhea" id="RHEA:20125"/>
        <dbReference type="Rhea" id="RHEA-COMP:10000"/>
        <dbReference type="Rhea" id="RHEA-COMP:10001"/>
        <dbReference type="ChEBI" id="CHEBI:15378"/>
        <dbReference type="ChEBI" id="CHEBI:33737"/>
        <dbReference type="ChEBI" id="CHEBI:33738"/>
        <dbReference type="ChEBI" id="CHEBI:57783"/>
        <dbReference type="ChEBI" id="CHEBI:58349"/>
        <dbReference type="EC" id="1.18.1.2"/>
    </reaction>
</comment>
<dbReference type="Proteomes" id="UP000599523">
    <property type="component" value="Unassembled WGS sequence"/>
</dbReference>
<dbReference type="Gene3D" id="2.40.30.10">
    <property type="entry name" value="Translation factors"/>
    <property type="match status" value="1"/>
</dbReference>